<dbReference type="SUPFAM" id="SSF47473">
    <property type="entry name" value="EF-hand"/>
    <property type="match status" value="1"/>
</dbReference>
<feature type="compositionally biased region" description="Basic residues" evidence="1">
    <location>
        <begin position="143"/>
        <end position="157"/>
    </location>
</feature>
<dbReference type="Proteomes" id="UP000243579">
    <property type="component" value="Unassembled WGS sequence"/>
</dbReference>
<name>A0A1V9YKH1_ACHHY</name>
<feature type="region of interest" description="Disordered" evidence="1">
    <location>
        <begin position="125"/>
        <end position="157"/>
    </location>
</feature>
<protein>
    <submittedName>
        <fullName evidence="2">Uncharacterized protein</fullName>
    </submittedName>
</protein>
<dbReference type="OrthoDB" id="26525at2759"/>
<accession>A0A1V9YKH1</accession>
<gene>
    <name evidence="2" type="ORF">ACHHYP_10847</name>
</gene>
<reference evidence="2 3" key="1">
    <citation type="journal article" date="2014" name="Genome Biol. Evol.">
        <title>The secreted proteins of Achlya hypogyna and Thraustotheca clavata identify the ancestral oomycete secretome and reveal gene acquisitions by horizontal gene transfer.</title>
        <authorList>
            <person name="Misner I."/>
            <person name="Blouin N."/>
            <person name="Leonard G."/>
            <person name="Richards T.A."/>
            <person name="Lane C.E."/>
        </authorList>
    </citation>
    <scope>NUCLEOTIDE SEQUENCE [LARGE SCALE GENOMIC DNA]</scope>
    <source>
        <strain evidence="2 3">ATCC 48635</strain>
    </source>
</reference>
<dbReference type="InterPro" id="IPR011992">
    <property type="entry name" value="EF-hand-dom_pair"/>
</dbReference>
<dbReference type="AlphaFoldDB" id="A0A1V9YKH1"/>
<evidence type="ECO:0000256" key="1">
    <source>
        <dbReference type="SAM" id="MobiDB-lite"/>
    </source>
</evidence>
<comment type="caution">
    <text evidence="2">The sequence shown here is derived from an EMBL/GenBank/DDBJ whole genome shotgun (WGS) entry which is preliminary data.</text>
</comment>
<feature type="non-terminal residue" evidence="2">
    <location>
        <position position="1"/>
    </location>
</feature>
<organism evidence="2 3">
    <name type="scientific">Achlya hypogyna</name>
    <name type="common">Oomycete</name>
    <name type="synonym">Protoachlya hypogyna</name>
    <dbReference type="NCBI Taxonomy" id="1202772"/>
    <lineage>
        <taxon>Eukaryota</taxon>
        <taxon>Sar</taxon>
        <taxon>Stramenopiles</taxon>
        <taxon>Oomycota</taxon>
        <taxon>Saprolegniomycetes</taxon>
        <taxon>Saprolegniales</taxon>
        <taxon>Achlyaceae</taxon>
        <taxon>Achlya</taxon>
    </lineage>
</organism>
<evidence type="ECO:0000313" key="3">
    <source>
        <dbReference type="Proteomes" id="UP000243579"/>
    </source>
</evidence>
<dbReference type="EMBL" id="JNBR01001524">
    <property type="protein sequence ID" value="OQR86211.1"/>
    <property type="molecule type" value="Genomic_DNA"/>
</dbReference>
<proteinExistence type="predicted"/>
<keyword evidence="3" id="KW-1185">Reference proteome</keyword>
<sequence>ILTLFESQADDVNLSLEQTREVFKLLGLDLTEAQIKQLEDVPLDEFLRTLDAQSVTPAAEMMATTAVPAGDGTISYNQLHEFLRSCNLDVPQEVVLQYLALQSNATVTEADPLYFDKNGFAKFLEQLSPSPAPSPSKPDARAQKKSKAKARRRHRAP</sequence>
<evidence type="ECO:0000313" key="2">
    <source>
        <dbReference type="EMBL" id="OQR86211.1"/>
    </source>
</evidence>